<protein>
    <submittedName>
        <fullName evidence="1">Uncharacterized protein</fullName>
    </submittedName>
</protein>
<keyword evidence="2" id="KW-1185">Reference proteome</keyword>
<dbReference type="EMBL" id="JAPDRQ010000029">
    <property type="protein sequence ID" value="KAJ9660680.1"/>
    <property type="molecule type" value="Genomic_DNA"/>
</dbReference>
<accession>A0ACC3AEE0</accession>
<sequence length="331" mass="35725">MGDVAATETVASSKVRVAVTQHEPAWLDLDAGVAKTCKIIGEAATAGAKLVAFPECWIPGYPAWIWTRPVDFDLGIKYVKNSLAINSSQMQRICEAAATHQINVSLGFSERDGNSVYIAQALIDEKGEIKMKRRKMKPTHMERTIFGDASGTCLADVVSLPEVGRVGGLSCWEHIQPLLKYYTFSQNEEIHVAAWPPLDSFVEGSPGFWSMSVEGCRGTAQTYAVESQSYVLHCTTVISEAGTKLMGTGGSLLMGHPIRGSSAVIGPDGRILTAAETNNEELVVADLDMNEIVKTKTFADASGHYSRPDMLWLGADPTTKAVVAVSRTVRS</sequence>
<reference evidence="1" key="1">
    <citation type="submission" date="2022-10" db="EMBL/GenBank/DDBJ databases">
        <title>Culturing micro-colonial fungi from biological soil crusts in the Mojave desert and describing Neophaeococcomyces mojavensis, and introducing the new genera and species Taxawa tesnikishii.</title>
        <authorList>
            <person name="Kurbessoian T."/>
            <person name="Stajich J.E."/>
        </authorList>
    </citation>
    <scope>NUCLEOTIDE SEQUENCE</scope>
    <source>
        <strain evidence="1">JES_112</strain>
    </source>
</reference>
<name>A0ACC3AEE0_9EURO</name>
<evidence type="ECO:0000313" key="1">
    <source>
        <dbReference type="EMBL" id="KAJ9660680.1"/>
    </source>
</evidence>
<comment type="caution">
    <text evidence="1">The sequence shown here is derived from an EMBL/GenBank/DDBJ whole genome shotgun (WGS) entry which is preliminary data.</text>
</comment>
<proteinExistence type="predicted"/>
<organism evidence="1 2">
    <name type="scientific">Neophaeococcomyces mojaviensis</name>
    <dbReference type="NCBI Taxonomy" id="3383035"/>
    <lineage>
        <taxon>Eukaryota</taxon>
        <taxon>Fungi</taxon>
        <taxon>Dikarya</taxon>
        <taxon>Ascomycota</taxon>
        <taxon>Pezizomycotina</taxon>
        <taxon>Eurotiomycetes</taxon>
        <taxon>Chaetothyriomycetidae</taxon>
        <taxon>Chaetothyriales</taxon>
        <taxon>Chaetothyriales incertae sedis</taxon>
        <taxon>Neophaeococcomyces</taxon>
    </lineage>
</organism>
<evidence type="ECO:0000313" key="2">
    <source>
        <dbReference type="Proteomes" id="UP001172386"/>
    </source>
</evidence>
<gene>
    <name evidence="1" type="ORF">H2198_002423</name>
</gene>
<dbReference type="Proteomes" id="UP001172386">
    <property type="component" value="Unassembled WGS sequence"/>
</dbReference>